<name>A0AAC9N686_9FLAO</name>
<dbReference type="KEGG" id="fgl:EM308_03185"/>
<dbReference type="RefSeq" id="WP_051877862.1">
    <property type="nucleotide sequence ID" value="NZ_CP017479.1"/>
</dbReference>
<dbReference type="GO" id="GO:0005576">
    <property type="term" value="C:extracellular region"/>
    <property type="evidence" value="ECO:0007669"/>
    <property type="project" value="UniProtKB-SubCell"/>
</dbReference>
<dbReference type="InterPro" id="IPR011459">
    <property type="entry name" value="DUF1565"/>
</dbReference>
<dbReference type="PANTHER" id="PTHR40088">
    <property type="entry name" value="PECTATE LYASE (EUROFUNG)"/>
    <property type="match status" value="1"/>
</dbReference>
<dbReference type="InterPro" id="IPR013780">
    <property type="entry name" value="Glyco_hydro_b"/>
</dbReference>
<feature type="domain" description="Cellulose binding type IV" evidence="5">
    <location>
        <begin position="200"/>
        <end position="321"/>
    </location>
</feature>
<dbReference type="Pfam" id="PF03422">
    <property type="entry name" value="CBM_6"/>
    <property type="match status" value="1"/>
</dbReference>
<dbReference type="Gene3D" id="2.160.20.10">
    <property type="entry name" value="Single-stranded right-handed beta-helix, Pectin lyase-like"/>
    <property type="match status" value="3"/>
</dbReference>
<dbReference type="InterPro" id="IPR039448">
    <property type="entry name" value="Beta_helix"/>
</dbReference>
<evidence type="ECO:0000256" key="4">
    <source>
        <dbReference type="SAM" id="SignalP"/>
    </source>
</evidence>
<dbReference type="Proteomes" id="UP000175968">
    <property type="component" value="Chromosome"/>
</dbReference>
<feature type="signal peptide" evidence="4">
    <location>
        <begin position="1"/>
        <end position="18"/>
    </location>
</feature>
<dbReference type="InterPro" id="IPR006626">
    <property type="entry name" value="PbH1"/>
</dbReference>
<dbReference type="SUPFAM" id="SSF49785">
    <property type="entry name" value="Galactose-binding domain-like"/>
    <property type="match status" value="1"/>
</dbReference>
<dbReference type="InterPro" id="IPR049169">
    <property type="entry name" value="Glyco_hydro_120_ins"/>
</dbReference>
<feature type="chain" id="PRO_5042198532" description="Cellulose binding type IV domain-containing protein" evidence="4">
    <location>
        <begin position="19"/>
        <end position="757"/>
    </location>
</feature>
<keyword evidence="7" id="KW-1185">Reference proteome</keyword>
<dbReference type="InterPro" id="IPR011050">
    <property type="entry name" value="Pectin_lyase_fold/virulence"/>
</dbReference>
<organism evidence="6 7">
    <name type="scientific">Flavobacterium gilvum</name>
    <dbReference type="NCBI Taxonomy" id="1492737"/>
    <lineage>
        <taxon>Bacteria</taxon>
        <taxon>Pseudomonadati</taxon>
        <taxon>Bacteroidota</taxon>
        <taxon>Flavobacteriia</taxon>
        <taxon>Flavobacteriales</taxon>
        <taxon>Flavobacteriaceae</taxon>
        <taxon>Flavobacterium</taxon>
    </lineage>
</organism>
<evidence type="ECO:0000256" key="3">
    <source>
        <dbReference type="ARBA" id="ARBA00022729"/>
    </source>
</evidence>
<evidence type="ECO:0000256" key="1">
    <source>
        <dbReference type="ARBA" id="ARBA00004613"/>
    </source>
</evidence>
<keyword evidence="3 4" id="KW-0732">Signal</keyword>
<dbReference type="CDD" id="cd04084">
    <property type="entry name" value="CBM6_xylanase-like"/>
    <property type="match status" value="1"/>
</dbReference>
<dbReference type="AlphaFoldDB" id="A0AAC9N686"/>
<evidence type="ECO:0000313" key="6">
    <source>
        <dbReference type="EMBL" id="AOW08578.1"/>
    </source>
</evidence>
<accession>A0AAC9N686</accession>
<dbReference type="Pfam" id="PF13229">
    <property type="entry name" value="Beta_helix"/>
    <property type="match status" value="1"/>
</dbReference>
<dbReference type="SMART" id="SM00606">
    <property type="entry name" value="CBD_IV"/>
    <property type="match status" value="1"/>
</dbReference>
<dbReference type="Gene3D" id="2.60.40.1180">
    <property type="entry name" value="Golgi alpha-mannosidase II"/>
    <property type="match status" value="2"/>
</dbReference>
<dbReference type="GO" id="GO:0016837">
    <property type="term" value="F:carbon-oxygen lyase activity, acting on polysaccharides"/>
    <property type="evidence" value="ECO:0007669"/>
    <property type="project" value="TreeGrafter"/>
</dbReference>
<gene>
    <name evidence="6" type="ORF">EM308_03185</name>
</gene>
<dbReference type="InterPro" id="IPR006584">
    <property type="entry name" value="Cellulose-bd_IV"/>
</dbReference>
<dbReference type="InterPro" id="IPR012334">
    <property type="entry name" value="Pectin_lyas_fold"/>
</dbReference>
<dbReference type="GO" id="GO:0030246">
    <property type="term" value="F:carbohydrate binding"/>
    <property type="evidence" value="ECO:0007669"/>
    <property type="project" value="InterPro"/>
</dbReference>
<sequence>MKKIIILLISLNTFFAFAKEYHVSVKGNDNNDGSFKKPLKTIMAAANKAMPGDIITVHEGIYREKIAPPRGGTSKEKCITYQAAPGEKVVITGSESVKGWEKVESDTWKLTLSNSFFGTNNPFEEQLYGSWYMGNGKPNHTGSVYLNGKRIRETFSLYDVFKPTGDQPYFYTEADGNGGPVLMNIEWVHPAGGKQMTYADSSVEGGDQAVVLPGDHFPFGYLKDGSILHFDAVDFGSGTDILFFNAATLAKGGTVEVHLGNPSGELLGSSVVTNTGDWTKFSPFNIKLLRKLSGKQNICLVIRAPKLNSDGKTTIWAQFPNGINPNTESVEISVRPQVFYPEKTGINYITVRGFILENAATNWAPPSAEQPGLIGTRWGKGWVIENNIIRNSRCSGISLGRSTFGHAHHYQKLPPRVYPEPNAGQTEKQLIDYFENASWTKDETGFHTIRNNQIYECGQAGIVGCSGGAFSLIEGNDIHDICIGEIFSGWEQAGIKLHFAMDAVIRNNHIYRTIRGIWLDWGAQGVQVVGNLFHDNGSAKGMFENDVFLEVNHGPLLMANNIFLSEQAIYQKSQGVANVHNLISGTVAGGKDARKTYYYKPHETVSLGKTLNVGGNWSWYNNLIINKASFKKWDEPKLPINYDGNVYTKETQRDSNDTTAIFDSNFDSDVKLIHKADGWYLSMHVSSDWVNKSKRKLVTTQVLDKATIPNQEFTNPDGSPVKIDYDYFSHKRNVNNPFPGPIEFGNIGMQEIKVWPK</sequence>
<dbReference type="SUPFAM" id="SSF51126">
    <property type="entry name" value="Pectin lyase-like"/>
    <property type="match status" value="1"/>
</dbReference>
<dbReference type="EMBL" id="CP017479">
    <property type="protein sequence ID" value="AOW08578.1"/>
    <property type="molecule type" value="Genomic_DNA"/>
</dbReference>
<comment type="subcellular location">
    <subcellularLocation>
        <location evidence="1">Secreted</location>
    </subcellularLocation>
</comment>
<dbReference type="InterPro" id="IPR052052">
    <property type="entry name" value="Polysaccharide_Lyase_9"/>
</dbReference>
<protein>
    <recommendedName>
        <fullName evidence="5">Cellulose binding type IV domain-containing protein</fullName>
    </recommendedName>
</protein>
<dbReference type="SMART" id="SM00710">
    <property type="entry name" value="PbH1"/>
    <property type="match status" value="4"/>
</dbReference>
<keyword evidence="2" id="KW-0964">Secreted</keyword>
<dbReference type="Pfam" id="PF21258">
    <property type="entry name" value="Glyco_hydro_120_ins"/>
    <property type="match status" value="1"/>
</dbReference>
<dbReference type="PANTHER" id="PTHR40088:SF2">
    <property type="entry name" value="SECRETED SUGAR HYDROLASE"/>
    <property type="match status" value="1"/>
</dbReference>
<reference evidence="6 7" key="1">
    <citation type="submission" date="2016-10" db="EMBL/GenBank/DDBJ databases">
        <title>Flavobacterium gilvum sp. nov., isolated from stream water.</title>
        <authorList>
            <person name="Shin S.-K."/>
            <person name="Cho Y.-J."/>
            <person name="Yi H."/>
        </authorList>
    </citation>
    <scope>NUCLEOTIDE SEQUENCE [LARGE SCALE GENOMIC DNA]</scope>
    <source>
        <strain evidence="6 7">EM1308</strain>
    </source>
</reference>
<dbReference type="Pfam" id="PF07602">
    <property type="entry name" value="DUF1565"/>
    <property type="match status" value="1"/>
</dbReference>
<evidence type="ECO:0000259" key="5">
    <source>
        <dbReference type="SMART" id="SM00606"/>
    </source>
</evidence>
<proteinExistence type="predicted"/>
<evidence type="ECO:0000256" key="2">
    <source>
        <dbReference type="ARBA" id="ARBA00022525"/>
    </source>
</evidence>
<dbReference type="InterPro" id="IPR008979">
    <property type="entry name" value="Galactose-bd-like_sf"/>
</dbReference>
<dbReference type="InterPro" id="IPR005084">
    <property type="entry name" value="CBM6"/>
</dbReference>
<evidence type="ECO:0000313" key="7">
    <source>
        <dbReference type="Proteomes" id="UP000175968"/>
    </source>
</evidence>